<gene>
    <name evidence="8" type="ORF">G7066_10315</name>
</gene>
<evidence type="ECO:0000259" key="7">
    <source>
        <dbReference type="Pfam" id="PF01061"/>
    </source>
</evidence>
<organism evidence="8 9">
    <name type="scientific">Leucobacter coleopterorum</name>
    <dbReference type="NCBI Taxonomy" id="2714933"/>
    <lineage>
        <taxon>Bacteria</taxon>
        <taxon>Bacillati</taxon>
        <taxon>Actinomycetota</taxon>
        <taxon>Actinomycetes</taxon>
        <taxon>Micrococcales</taxon>
        <taxon>Microbacteriaceae</taxon>
        <taxon>Leucobacter</taxon>
    </lineage>
</organism>
<feature type="transmembrane region" description="Helical" evidence="6">
    <location>
        <begin position="52"/>
        <end position="71"/>
    </location>
</feature>
<accession>A0ABX6K1B1</accession>
<comment type="subcellular location">
    <subcellularLocation>
        <location evidence="1">Membrane</location>
        <topology evidence="1">Multi-pass membrane protein</topology>
    </subcellularLocation>
</comment>
<evidence type="ECO:0000256" key="5">
    <source>
        <dbReference type="ARBA" id="ARBA00023251"/>
    </source>
</evidence>
<dbReference type="PIRSF" id="PIRSF006648">
    <property type="entry name" value="DrrB"/>
    <property type="match status" value="1"/>
</dbReference>
<dbReference type="Pfam" id="PF01061">
    <property type="entry name" value="ABC2_membrane"/>
    <property type="match status" value="1"/>
</dbReference>
<dbReference type="PANTHER" id="PTHR43229">
    <property type="entry name" value="NODULATION PROTEIN J"/>
    <property type="match status" value="1"/>
</dbReference>
<feature type="transmembrane region" description="Helical" evidence="6">
    <location>
        <begin position="164"/>
        <end position="181"/>
    </location>
</feature>
<evidence type="ECO:0000313" key="8">
    <source>
        <dbReference type="EMBL" id="QIM18885.1"/>
    </source>
</evidence>
<keyword evidence="2 6" id="KW-0812">Transmembrane</keyword>
<evidence type="ECO:0000256" key="4">
    <source>
        <dbReference type="ARBA" id="ARBA00023136"/>
    </source>
</evidence>
<dbReference type="InterPro" id="IPR051784">
    <property type="entry name" value="Nod_factor_ABC_transporter"/>
</dbReference>
<dbReference type="RefSeq" id="WP_166330908.1">
    <property type="nucleotide sequence ID" value="NZ_CP049933.1"/>
</dbReference>
<feature type="domain" description="ABC-2 type transporter transmembrane" evidence="7">
    <location>
        <begin position="6"/>
        <end position="209"/>
    </location>
</feature>
<protein>
    <submittedName>
        <fullName evidence="8">ABC transporter permease</fullName>
    </submittedName>
</protein>
<name>A0ABX6K1B1_9MICO</name>
<feature type="transmembrane region" description="Helical" evidence="6">
    <location>
        <begin position="222"/>
        <end position="240"/>
    </location>
</feature>
<dbReference type="InterPro" id="IPR013525">
    <property type="entry name" value="ABC2_TM"/>
</dbReference>
<keyword evidence="4 6" id="KW-0472">Membrane</keyword>
<keyword evidence="5" id="KW-0046">Antibiotic resistance</keyword>
<sequence>MNPVRQTSLLLQWQLRRNSDSMVLLVLVQALLAMTTVLGYKMLIGDVTTEMGRFLATGAPTVTLIMVGLVMTPQQVAQSKIEGTFDWMRTLPVPRILFLVADLSMWTLIALPGMVLGVVIGAWQFGITLSVTPWVIPAALLVSLTSAAIGYGLAVVAKPTVAQLISQTLVFVVLLFSPISYPASRMPEWLQAVHEWLPIEPMADLMRATLDSQHFSVTSRSVLVLVVWCALAVGAASYALRRRV</sequence>
<feature type="transmembrane region" description="Helical" evidence="6">
    <location>
        <begin position="96"/>
        <end position="123"/>
    </location>
</feature>
<evidence type="ECO:0000313" key="9">
    <source>
        <dbReference type="Proteomes" id="UP000503441"/>
    </source>
</evidence>
<dbReference type="Proteomes" id="UP000503441">
    <property type="component" value="Chromosome"/>
</dbReference>
<feature type="transmembrane region" description="Helical" evidence="6">
    <location>
        <begin position="135"/>
        <end position="157"/>
    </location>
</feature>
<keyword evidence="9" id="KW-1185">Reference proteome</keyword>
<evidence type="ECO:0000256" key="2">
    <source>
        <dbReference type="ARBA" id="ARBA00022692"/>
    </source>
</evidence>
<feature type="transmembrane region" description="Helical" evidence="6">
    <location>
        <begin position="21"/>
        <end position="40"/>
    </location>
</feature>
<reference evidence="8 9" key="1">
    <citation type="submission" date="2020-03" db="EMBL/GenBank/DDBJ databases">
        <title>Leucobacter sp. nov., isolated from beetles.</title>
        <authorList>
            <person name="Hyun D.-W."/>
            <person name="Bae J.-W."/>
        </authorList>
    </citation>
    <scope>NUCLEOTIDE SEQUENCE [LARGE SCALE GENOMIC DNA]</scope>
    <source>
        <strain evidence="8 9">HDW9A</strain>
    </source>
</reference>
<keyword evidence="3 6" id="KW-1133">Transmembrane helix</keyword>
<proteinExistence type="predicted"/>
<dbReference type="PANTHER" id="PTHR43229:SF3">
    <property type="entry name" value="ABC-TYPE MULTIDRUG TRANSPORT SYSTEM, PERMEASE COMPONENT"/>
    <property type="match status" value="1"/>
</dbReference>
<evidence type="ECO:0000256" key="3">
    <source>
        <dbReference type="ARBA" id="ARBA00022989"/>
    </source>
</evidence>
<dbReference type="EMBL" id="CP049933">
    <property type="protein sequence ID" value="QIM18885.1"/>
    <property type="molecule type" value="Genomic_DNA"/>
</dbReference>
<dbReference type="InterPro" id="IPR000412">
    <property type="entry name" value="ABC_2_transport"/>
</dbReference>
<evidence type="ECO:0000256" key="1">
    <source>
        <dbReference type="ARBA" id="ARBA00004141"/>
    </source>
</evidence>
<evidence type="ECO:0000256" key="6">
    <source>
        <dbReference type="SAM" id="Phobius"/>
    </source>
</evidence>